<evidence type="ECO:0000256" key="8">
    <source>
        <dbReference type="SAM" id="MobiDB-lite"/>
    </source>
</evidence>
<reference evidence="10 11" key="1">
    <citation type="submission" date="2016-11" db="EMBL/GenBank/DDBJ databases">
        <title>Study of marine rhodopsin-containing bacteria.</title>
        <authorList>
            <person name="Yoshizawa S."/>
            <person name="Kumagai Y."/>
            <person name="Kogure K."/>
        </authorList>
    </citation>
    <scope>NUCLEOTIDE SEQUENCE [LARGE SCALE GENOMIC DNA]</scope>
    <source>
        <strain evidence="10 11">SAORIC-28</strain>
    </source>
</reference>
<gene>
    <name evidence="10" type="ORF">BSZ37_03055</name>
</gene>
<keyword evidence="4" id="KW-0812">Transmembrane</keyword>
<dbReference type="Pfam" id="PF08478">
    <property type="entry name" value="POTRA_1"/>
    <property type="match status" value="1"/>
</dbReference>
<dbReference type="PROSITE" id="PS51318">
    <property type="entry name" value="TAT"/>
    <property type="match status" value="1"/>
</dbReference>
<dbReference type="InterPro" id="IPR013685">
    <property type="entry name" value="POTRA_FtsQ_type"/>
</dbReference>
<evidence type="ECO:0000256" key="5">
    <source>
        <dbReference type="ARBA" id="ARBA00022989"/>
    </source>
</evidence>
<evidence type="ECO:0000256" key="2">
    <source>
        <dbReference type="ARBA" id="ARBA00022475"/>
    </source>
</evidence>
<name>A0A271IXF2_9BACT</name>
<comment type="subcellular location">
    <subcellularLocation>
        <location evidence="1">Membrane</location>
    </subcellularLocation>
</comment>
<dbReference type="InterPro" id="IPR006311">
    <property type="entry name" value="TAT_signal"/>
</dbReference>
<sequence length="272" mass="29114">MTTRRTKKTADRRRRVLRGLGLVVLALGLVAAWVWQRTLPLEAIAVVGAEHAPEAEVAALTRAEPDSVALFSLSPALMEDRVQAHPWVASASVRRLPTGTLRIAVEERVPVALVLDAEGRQSHFLDAEGYAMPIAAASPAVYDVPVLTGAPPYHPTQPVAGGLRSFLAALATADEATQALVSEVAWGRRPTLWTTPVAAHGSLPVRLGTTPGEHADQLRRLRAFWDQAVLPQPEVRFDLVDLRFDGQVVTRERGPAPDSTEAAAPAASTPPA</sequence>
<dbReference type="PROSITE" id="PS51779">
    <property type="entry name" value="POTRA"/>
    <property type="match status" value="1"/>
</dbReference>
<organism evidence="10 11">
    <name type="scientific">Rubrivirga marina</name>
    <dbReference type="NCBI Taxonomy" id="1196024"/>
    <lineage>
        <taxon>Bacteria</taxon>
        <taxon>Pseudomonadati</taxon>
        <taxon>Rhodothermota</taxon>
        <taxon>Rhodothermia</taxon>
        <taxon>Rhodothermales</taxon>
        <taxon>Rubricoccaceae</taxon>
        <taxon>Rubrivirga</taxon>
    </lineage>
</organism>
<evidence type="ECO:0000256" key="6">
    <source>
        <dbReference type="ARBA" id="ARBA00023136"/>
    </source>
</evidence>
<dbReference type="Gene3D" id="3.10.20.310">
    <property type="entry name" value="membrane protein fhac"/>
    <property type="match status" value="1"/>
</dbReference>
<keyword evidence="2" id="KW-1003">Cell membrane</keyword>
<keyword evidence="7" id="KW-0131">Cell cycle</keyword>
<keyword evidence="3" id="KW-0132">Cell division</keyword>
<comment type="caution">
    <text evidence="10">The sequence shown here is derived from an EMBL/GenBank/DDBJ whole genome shotgun (WGS) entry which is preliminary data.</text>
</comment>
<dbReference type="RefSeq" id="WP_095509127.1">
    <property type="nucleotide sequence ID" value="NZ_MQWD01000001.1"/>
</dbReference>
<dbReference type="PANTHER" id="PTHR35851:SF1">
    <property type="entry name" value="CELL DIVISION PROTEIN FTSQ"/>
    <property type="match status" value="1"/>
</dbReference>
<keyword evidence="5" id="KW-1133">Transmembrane helix</keyword>
<dbReference type="GO" id="GO:0016020">
    <property type="term" value="C:membrane"/>
    <property type="evidence" value="ECO:0007669"/>
    <property type="project" value="UniProtKB-SubCell"/>
</dbReference>
<protein>
    <recommendedName>
        <fullName evidence="9">POTRA domain-containing protein</fullName>
    </recommendedName>
</protein>
<feature type="compositionally biased region" description="Low complexity" evidence="8">
    <location>
        <begin position="256"/>
        <end position="272"/>
    </location>
</feature>
<dbReference type="InterPro" id="IPR026579">
    <property type="entry name" value="FtsQ"/>
</dbReference>
<dbReference type="OrthoDB" id="1523641at2"/>
<keyword evidence="6" id="KW-0472">Membrane</keyword>
<dbReference type="PANTHER" id="PTHR35851">
    <property type="entry name" value="CELL DIVISION PROTEIN FTSQ"/>
    <property type="match status" value="1"/>
</dbReference>
<dbReference type="EMBL" id="MQWD01000001">
    <property type="protein sequence ID" value="PAP75494.1"/>
    <property type="molecule type" value="Genomic_DNA"/>
</dbReference>
<evidence type="ECO:0000256" key="7">
    <source>
        <dbReference type="ARBA" id="ARBA00023306"/>
    </source>
</evidence>
<feature type="domain" description="POTRA" evidence="9">
    <location>
        <begin position="39"/>
        <end position="108"/>
    </location>
</feature>
<proteinExistence type="predicted"/>
<evidence type="ECO:0000256" key="3">
    <source>
        <dbReference type="ARBA" id="ARBA00022618"/>
    </source>
</evidence>
<evidence type="ECO:0000259" key="9">
    <source>
        <dbReference type="PROSITE" id="PS51779"/>
    </source>
</evidence>
<evidence type="ECO:0000313" key="10">
    <source>
        <dbReference type="EMBL" id="PAP75494.1"/>
    </source>
</evidence>
<dbReference type="GO" id="GO:0090529">
    <property type="term" value="P:cell septum assembly"/>
    <property type="evidence" value="ECO:0007669"/>
    <property type="project" value="InterPro"/>
</dbReference>
<dbReference type="InterPro" id="IPR034746">
    <property type="entry name" value="POTRA"/>
</dbReference>
<evidence type="ECO:0000256" key="4">
    <source>
        <dbReference type="ARBA" id="ARBA00022692"/>
    </source>
</evidence>
<evidence type="ECO:0000256" key="1">
    <source>
        <dbReference type="ARBA" id="ARBA00004370"/>
    </source>
</evidence>
<evidence type="ECO:0000313" key="11">
    <source>
        <dbReference type="Proteomes" id="UP000216339"/>
    </source>
</evidence>
<feature type="region of interest" description="Disordered" evidence="8">
    <location>
        <begin position="250"/>
        <end position="272"/>
    </location>
</feature>
<keyword evidence="11" id="KW-1185">Reference proteome</keyword>
<dbReference type="AlphaFoldDB" id="A0A271IXF2"/>
<accession>A0A271IXF2</accession>
<dbReference type="Proteomes" id="UP000216339">
    <property type="component" value="Unassembled WGS sequence"/>
</dbReference>